<reference evidence="2" key="2">
    <citation type="submission" date="2018-03" db="EMBL/GenBank/DDBJ databases">
        <title>The Triticum urartu genome reveals the dynamic nature of wheat genome evolution.</title>
        <authorList>
            <person name="Ling H."/>
            <person name="Ma B."/>
            <person name="Shi X."/>
            <person name="Liu H."/>
            <person name="Dong L."/>
            <person name="Sun H."/>
            <person name="Cao Y."/>
            <person name="Gao Q."/>
            <person name="Zheng S."/>
            <person name="Li Y."/>
            <person name="Yu Y."/>
            <person name="Du H."/>
            <person name="Qi M."/>
            <person name="Li Y."/>
            <person name="Yu H."/>
            <person name="Cui Y."/>
            <person name="Wang N."/>
            <person name="Chen C."/>
            <person name="Wu H."/>
            <person name="Zhao Y."/>
            <person name="Zhang J."/>
            <person name="Li Y."/>
            <person name="Zhou W."/>
            <person name="Zhang B."/>
            <person name="Hu W."/>
            <person name="Eijk M."/>
            <person name="Tang J."/>
            <person name="Witsenboer H."/>
            <person name="Zhao S."/>
            <person name="Li Z."/>
            <person name="Zhang A."/>
            <person name="Wang D."/>
            <person name="Liang C."/>
        </authorList>
    </citation>
    <scope>NUCLEOTIDE SEQUENCE [LARGE SCALE GENOMIC DNA]</scope>
    <source>
        <strain evidence="2">cv. G1812</strain>
    </source>
</reference>
<dbReference type="PANTHER" id="PTHR33116">
    <property type="entry name" value="REVERSE TRANSCRIPTASE ZINC-BINDING DOMAIN-CONTAINING PROTEIN-RELATED-RELATED"/>
    <property type="match status" value="1"/>
</dbReference>
<dbReference type="Proteomes" id="UP000015106">
    <property type="component" value="Chromosome 6"/>
</dbReference>
<proteinExistence type="predicted"/>
<accession>A0A8R7UVP5</accession>
<name>A0A8R7UVP5_TRIUA</name>
<protein>
    <recommendedName>
        <fullName evidence="1">Reverse transcriptase zinc-binding domain-containing protein</fullName>
    </recommendedName>
</protein>
<dbReference type="PANTHER" id="PTHR33116:SF78">
    <property type="entry name" value="OS12G0587133 PROTEIN"/>
    <property type="match status" value="1"/>
</dbReference>
<organism evidence="2 3">
    <name type="scientific">Triticum urartu</name>
    <name type="common">Red wild einkorn</name>
    <name type="synonym">Crithodium urartu</name>
    <dbReference type="NCBI Taxonomy" id="4572"/>
    <lineage>
        <taxon>Eukaryota</taxon>
        <taxon>Viridiplantae</taxon>
        <taxon>Streptophyta</taxon>
        <taxon>Embryophyta</taxon>
        <taxon>Tracheophyta</taxon>
        <taxon>Spermatophyta</taxon>
        <taxon>Magnoliopsida</taxon>
        <taxon>Liliopsida</taxon>
        <taxon>Poales</taxon>
        <taxon>Poaceae</taxon>
        <taxon>BOP clade</taxon>
        <taxon>Pooideae</taxon>
        <taxon>Triticodae</taxon>
        <taxon>Triticeae</taxon>
        <taxon>Triticinae</taxon>
        <taxon>Triticum</taxon>
    </lineage>
</organism>
<sequence length="257" mass="29597">MVTDAPAWVFEELDKWMRSFFWAGKDKVHDGQCLVAWNSVCKPTWLGGLGVRNMQLQGLSLRVRWEWLRRTDPERPWQGLPMAVDKEARAVFDSLVHIEVGMGNRVLFWRDRWIHDFAVKDIAPYIYALVDTRTINHRTVEDGLQNDSWLHDISGVVNFGGHLQLLHLNLAISTVNRVPLAEDSFSWPADPSGGYTAKSTYLRLCSGTERVPYAACIWKSWALLKCKFFAWLAVQHRIWTSDRRARHGLQDAPSACY</sequence>
<dbReference type="Gramene" id="TuG1812G0600001686.01.T01">
    <property type="protein sequence ID" value="TuG1812G0600001686.01.T01.cds256887"/>
    <property type="gene ID" value="TuG1812G0600001686.01"/>
</dbReference>
<keyword evidence="3" id="KW-1185">Reference proteome</keyword>
<dbReference type="InterPro" id="IPR026960">
    <property type="entry name" value="RVT-Znf"/>
</dbReference>
<dbReference type="Pfam" id="PF13966">
    <property type="entry name" value="zf-RVT"/>
    <property type="match status" value="1"/>
</dbReference>
<evidence type="ECO:0000313" key="2">
    <source>
        <dbReference type="EnsemblPlants" id="TuG1812G0600001686.01.T01.cds256887"/>
    </source>
</evidence>
<dbReference type="AlphaFoldDB" id="A0A8R7UVP5"/>
<feature type="domain" description="Reverse transcriptase zinc-binding" evidence="1">
    <location>
        <begin position="195"/>
        <end position="256"/>
    </location>
</feature>
<evidence type="ECO:0000313" key="3">
    <source>
        <dbReference type="Proteomes" id="UP000015106"/>
    </source>
</evidence>
<reference evidence="2" key="3">
    <citation type="submission" date="2022-06" db="UniProtKB">
        <authorList>
            <consortium name="EnsemblPlants"/>
        </authorList>
    </citation>
    <scope>IDENTIFICATION</scope>
</reference>
<reference evidence="3" key="1">
    <citation type="journal article" date="2013" name="Nature">
        <title>Draft genome of the wheat A-genome progenitor Triticum urartu.</title>
        <authorList>
            <person name="Ling H.Q."/>
            <person name="Zhao S."/>
            <person name="Liu D."/>
            <person name="Wang J."/>
            <person name="Sun H."/>
            <person name="Zhang C."/>
            <person name="Fan H."/>
            <person name="Li D."/>
            <person name="Dong L."/>
            <person name="Tao Y."/>
            <person name="Gao C."/>
            <person name="Wu H."/>
            <person name="Li Y."/>
            <person name="Cui Y."/>
            <person name="Guo X."/>
            <person name="Zheng S."/>
            <person name="Wang B."/>
            <person name="Yu K."/>
            <person name="Liang Q."/>
            <person name="Yang W."/>
            <person name="Lou X."/>
            <person name="Chen J."/>
            <person name="Feng M."/>
            <person name="Jian J."/>
            <person name="Zhang X."/>
            <person name="Luo G."/>
            <person name="Jiang Y."/>
            <person name="Liu J."/>
            <person name="Wang Z."/>
            <person name="Sha Y."/>
            <person name="Zhang B."/>
            <person name="Wu H."/>
            <person name="Tang D."/>
            <person name="Shen Q."/>
            <person name="Xue P."/>
            <person name="Zou S."/>
            <person name="Wang X."/>
            <person name="Liu X."/>
            <person name="Wang F."/>
            <person name="Yang Y."/>
            <person name="An X."/>
            <person name="Dong Z."/>
            <person name="Zhang K."/>
            <person name="Zhang X."/>
            <person name="Luo M.C."/>
            <person name="Dvorak J."/>
            <person name="Tong Y."/>
            <person name="Wang J."/>
            <person name="Yang H."/>
            <person name="Li Z."/>
            <person name="Wang D."/>
            <person name="Zhang A."/>
            <person name="Wang J."/>
        </authorList>
    </citation>
    <scope>NUCLEOTIDE SEQUENCE</scope>
    <source>
        <strain evidence="3">cv. G1812</strain>
    </source>
</reference>
<evidence type="ECO:0000259" key="1">
    <source>
        <dbReference type="Pfam" id="PF13966"/>
    </source>
</evidence>
<dbReference type="EnsemblPlants" id="TuG1812G0600001686.01.T01">
    <property type="protein sequence ID" value="TuG1812G0600001686.01.T01.cds256887"/>
    <property type="gene ID" value="TuG1812G0600001686.01"/>
</dbReference>